<dbReference type="GO" id="GO:0016810">
    <property type="term" value="F:hydrolase activity, acting on carbon-nitrogen (but not peptide) bonds"/>
    <property type="evidence" value="ECO:0007669"/>
    <property type="project" value="InterPro"/>
</dbReference>
<evidence type="ECO:0000313" key="3">
    <source>
        <dbReference type="Proteomes" id="UP000477680"/>
    </source>
</evidence>
<dbReference type="SUPFAM" id="SSF51556">
    <property type="entry name" value="Metallo-dependent hydrolases"/>
    <property type="match status" value="1"/>
</dbReference>
<dbReference type="PANTHER" id="PTHR43135">
    <property type="entry name" value="ALPHA-D-RIBOSE 1-METHYLPHOSPHONATE 5-TRIPHOSPHATE DIPHOSPHATASE"/>
    <property type="match status" value="1"/>
</dbReference>
<evidence type="ECO:0000259" key="1">
    <source>
        <dbReference type="Pfam" id="PF01979"/>
    </source>
</evidence>
<evidence type="ECO:0000313" key="2">
    <source>
        <dbReference type="EMBL" id="QIB65189.1"/>
    </source>
</evidence>
<dbReference type="Gene3D" id="2.30.40.10">
    <property type="entry name" value="Urease, subunit C, domain 1"/>
    <property type="match status" value="1"/>
</dbReference>
<dbReference type="EMBL" id="CP048711">
    <property type="protein sequence ID" value="QIB65189.1"/>
    <property type="molecule type" value="Genomic_DNA"/>
</dbReference>
<reference evidence="2 3" key="1">
    <citation type="submission" date="2020-02" db="EMBL/GenBank/DDBJ databases">
        <title>Genome sequencing for Kineobactrum sp. M2.</title>
        <authorList>
            <person name="Park S.-J."/>
        </authorList>
    </citation>
    <scope>NUCLEOTIDE SEQUENCE [LARGE SCALE GENOMIC DNA]</scope>
    <source>
        <strain evidence="2 3">M2</strain>
    </source>
</reference>
<keyword evidence="2" id="KW-0378">Hydrolase</keyword>
<dbReference type="InterPro" id="IPR057744">
    <property type="entry name" value="OTAase-like"/>
</dbReference>
<dbReference type="KEGG" id="kim:G3T16_07015"/>
<name>A0A6C0U0U1_9GAMM</name>
<organism evidence="2 3">
    <name type="scientific">Kineobactrum salinum</name>
    <dbReference type="NCBI Taxonomy" id="2708301"/>
    <lineage>
        <taxon>Bacteria</taxon>
        <taxon>Pseudomonadati</taxon>
        <taxon>Pseudomonadota</taxon>
        <taxon>Gammaproteobacteria</taxon>
        <taxon>Cellvibrionales</taxon>
        <taxon>Halieaceae</taxon>
        <taxon>Kineobactrum</taxon>
    </lineage>
</organism>
<dbReference type="InterPro" id="IPR011059">
    <property type="entry name" value="Metal-dep_hydrolase_composite"/>
</dbReference>
<dbReference type="InterPro" id="IPR051781">
    <property type="entry name" value="Metallo-dep_Hydrolase"/>
</dbReference>
<protein>
    <submittedName>
        <fullName evidence="2">Amidohydrolase family protein</fullName>
    </submittedName>
</protein>
<sequence>MKPITAVLGLVGIAVAGLCPALPVLAQQASPTTLIHAGTLLAVPGEEAARQQTIVVRDGRIQQVLDGYQSGDDEGSGVTVVDLKDSFVMPGLMDSHVHLQMKLGEHQDRDRLKLSDPMVGMRGIHHGMVTLLAGFTTVRDLGSLETQTYAHRDAVERGWVHGPRIIAAGKVAITGGHVDTSGVKPELLDFYLSDTVCDGPFDCRRAARHAVKYGADLIKITATGGVMTQRATGTGQQMEHDEISEIVNAAHRMGRKVTSHAHQTDGIIAALKGGVDSIEHGSFLNDEAIKLMRQRDVWLIPTLLAGHTVVPMALNSDVLSEAVKQKAVEVGANLPTNFHKAWKAGVRIAYGTDAGVAVHGNNAMEAVLMNRAGMPAMEVLETATVNAAELLGMSDSLGTIEAGKHADIIALRRSPLDDIEALLDVGFVMKGGRIYKQQGNEQLP</sequence>
<dbReference type="AlphaFoldDB" id="A0A6C0U0U1"/>
<dbReference type="SUPFAM" id="SSF51338">
    <property type="entry name" value="Composite domain of metallo-dependent hydrolases"/>
    <property type="match status" value="1"/>
</dbReference>
<dbReference type="Gene3D" id="3.20.20.140">
    <property type="entry name" value="Metal-dependent hydrolases"/>
    <property type="match status" value="1"/>
</dbReference>
<dbReference type="InterPro" id="IPR006680">
    <property type="entry name" value="Amidohydro-rel"/>
</dbReference>
<proteinExistence type="predicted"/>
<dbReference type="CDD" id="cd01299">
    <property type="entry name" value="Met_dep_hydrolase_A"/>
    <property type="match status" value="1"/>
</dbReference>
<keyword evidence="3" id="KW-1185">Reference proteome</keyword>
<feature type="domain" description="Amidohydrolase-related" evidence="1">
    <location>
        <begin position="87"/>
        <end position="434"/>
    </location>
</feature>
<dbReference type="RefSeq" id="WP_163494429.1">
    <property type="nucleotide sequence ID" value="NZ_CP048711.1"/>
</dbReference>
<accession>A0A6C0U0U1</accession>
<dbReference type="PANTHER" id="PTHR43135:SF3">
    <property type="entry name" value="ALPHA-D-RIBOSE 1-METHYLPHOSPHONATE 5-TRIPHOSPHATE DIPHOSPHATASE"/>
    <property type="match status" value="1"/>
</dbReference>
<dbReference type="Pfam" id="PF01979">
    <property type="entry name" value="Amidohydro_1"/>
    <property type="match status" value="1"/>
</dbReference>
<dbReference type="InterPro" id="IPR032466">
    <property type="entry name" value="Metal_Hydrolase"/>
</dbReference>
<gene>
    <name evidence="2" type="ORF">G3T16_07015</name>
</gene>
<dbReference type="Proteomes" id="UP000477680">
    <property type="component" value="Chromosome"/>
</dbReference>